<name>A0A7D5L2N4_9EURY</name>
<keyword evidence="4" id="KW-1185">Reference proteome</keyword>
<evidence type="ECO:0000313" key="4">
    <source>
        <dbReference type="Proteomes" id="UP000509750"/>
    </source>
</evidence>
<protein>
    <submittedName>
        <fullName evidence="3">AMP-binding protein</fullName>
    </submittedName>
</protein>
<dbReference type="Proteomes" id="UP000509750">
    <property type="component" value="Chromosome"/>
</dbReference>
<dbReference type="InterPro" id="IPR000873">
    <property type="entry name" value="AMP-dep_synth/lig_dom"/>
</dbReference>
<feature type="domain" description="AMP-dependent synthetase/ligase" evidence="2">
    <location>
        <begin position="22"/>
        <end position="86"/>
    </location>
</feature>
<dbReference type="RefSeq" id="WP_179168578.1">
    <property type="nucleotide sequence ID" value="NZ_CP058529.1"/>
</dbReference>
<organism evidence="3 4">
    <name type="scientific">Halorarum halophilum</name>
    <dbReference type="NCBI Taxonomy" id="2743090"/>
    <lineage>
        <taxon>Archaea</taxon>
        <taxon>Methanobacteriati</taxon>
        <taxon>Methanobacteriota</taxon>
        <taxon>Stenosarchaea group</taxon>
        <taxon>Halobacteria</taxon>
        <taxon>Halobacteriales</taxon>
        <taxon>Haloferacaceae</taxon>
        <taxon>Halorarum</taxon>
    </lineage>
</organism>
<evidence type="ECO:0000259" key="2">
    <source>
        <dbReference type="Pfam" id="PF00501"/>
    </source>
</evidence>
<reference evidence="3 4" key="1">
    <citation type="submission" date="2020-07" db="EMBL/GenBank/DDBJ databases">
        <title>Gai3-2, isolated from salt lake.</title>
        <authorList>
            <person name="Cui H."/>
            <person name="Shi X."/>
        </authorList>
    </citation>
    <scope>NUCLEOTIDE SEQUENCE [LARGE SCALE GENOMIC DNA]</scope>
    <source>
        <strain evidence="3 4">Gai3-2</strain>
    </source>
</reference>
<dbReference type="Gene3D" id="3.40.50.12780">
    <property type="entry name" value="N-terminal domain of ligase-like"/>
    <property type="match status" value="1"/>
</dbReference>
<dbReference type="InterPro" id="IPR042099">
    <property type="entry name" value="ANL_N_sf"/>
</dbReference>
<gene>
    <name evidence="3" type="ORF">HUG10_05365</name>
</gene>
<dbReference type="AlphaFoldDB" id="A0A7D5L2N4"/>
<dbReference type="SUPFAM" id="SSF56801">
    <property type="entry name" value="Acetyl-CoA synthetase-like"/>
    <property type="match status" value="1"/>
</dbReference>
<sequence length="257" mass="27110">MPEPEADAALVGDLLARDRRDGSPALHAAAPDRTISYRDLCTTAYKVGNVLSHHGVRAGDRVAVEPLPLPEPVLTFLGAAMLGAVTEFRAEPGTDARAAVVHADREDEFDLPPGSRLVAFGGAPERATTTHWEGEVWSENPAFPPTDVEPTDPVLAAEDDGGVEQFSHRDLLVVARDAVERLELDGGSNLALHASLADPYAVAAGVLAPLLVGGCICLPDEDGNEPSATAAITDGRPVADDRPTSERRVLQLDSLRP</sequence>
<dbReference type="OrthoDB" id="205088at2157"/>
<dbReference type="KEGG" id="halg:HUG10_05365"/>
<dbReference type="GeneID" id="56028240"/>
<feature type="region of interest" description="Disordered" evidence="1">
    <location>
        <begin position="222"/>
        <end position="257"/>
    </location>
</feature>
<evidence type="ECO:0000256" key="1">
    <source>
        <dbReference type="SAM" id="MobiDB-lite"/>
    </source>
</evidence>
<dbReference type="Pfam" id="PF00501">
    <property type="entry name" value="AMP-binding"/>
    <property type="match status" value="1"/>
</dbReference>
<dbReference type="EMBL" id="CP058529">
    <property type="protein sequence ID" value="QLG27003.1"/>
    <property type="molecule type" value="Genomic_DNA"/>
</dbReference>
<evidence type="ECO:0000313" key="3">
    <source>
        <dbReference type="EMBL" id="QLG27003.1"/>
    </source>
</evidence>
<proteinExistence type="predicted"/>
<feature type="compositionally biased region" description="Basic and acidic residues" evidence="1">
    <location>
        <begin position="237"/>
        <end position="257"/>
    </location>
</feature>
<accession>A0A7D5L2N4</accession>